<accession>A0A4S5B212</accession>
<reference evidence="2 3" key="1">
    <citation type="submission" date="2019-04" db="EMBL/GenBank/DDBJ databases">
        <title>Draft genome sequences for three unisolated Alnus-infective Frankia Sp+ strains, AgTrS, AiOr and AvVan, the first sequenced Frankia strains able to sporulate in-planta.</title>
        <authorList>
            <person name="Bethencourt L."/>
            <person name="Vautrin F."/>
            <person name="Taib N."/>
            <person name="Dubost A."/>
            <person name="Castro-Garcia L."/>
            <person name="Imbaud O."/>
            <person name="Abrouk D."/>
            <person name="Fournier P."/>
            <person name="Briolay J."/>
            <person name="Nguyen A."/>
            <person name="Normand P."/>
            <person name="Fernandez M.P."/>
            <person name="Brochier-Armanet C."/>
            <person name="Herrera-Belaroussi A."/>
        </authorList>
    </citation>
    <scope>NUCLEOTIDE SEQUENCE [LARGE SCALE GENOMIC DNA]</scope>
    <source>
        <strain evidence="2 3">AvVan</strain>
    </source>
</reference>
<evidence type="ECO:0000313" key="3">
    <source>
        <dbReference type="Proteomes" id="UP000305282"/>
    </source>
</evidence>
<dbReference type="Proteomes" id="UP000305282">
    <property type="component" value="Unassembled WGS sequence"/>
</dbReference>
<protein>
    <submittedName>
        <fullName evidence="2">NERD domain-containing protein</fullName>
    </submittedName>
</protein>
<dbReference type="EMBL" id="SSXH01001078">
    <property type="protein sequence ID" value="THJ25774.1"/>
    <property type="molecule type" value="Genomic_DNA"/>
</dbReference>
<dbReference type="AlphaFoldDB" id="A0A4S5B212"/>
<name>A0A4S5B212_9ACTN</name>
<dbReference type="RefSeq" id="WP_136449725.1">
    <property type="nucleotide sequence ID" value="NZ_SSXH01001078.1"/>
</dbReference>
<organism evidence="2 3">
    <name type="scientific">Candidatus Frankia alpina</name>
    <dbReference type="NCBI Taxonomy" id="2699483"/>
    <lineage>
        <taxon>Bacteria</taxon>
        <taxon>Bacillati</taxon>
        <taxon>Actinomycetota</taxon>
        <taxon>Actinomycetes</taxon>
        <taxon>Frankiales</taxon>
        <taxon>Frankiaceae</taxon>
        <taxon>Frankia</taxon>
    </lineage>
</organism>
<proteinExistence type="predicted"/>
<comment type="caution">
    <text evidence="2">The sequence shown here is derived from an EMBL/GenBank/DDBJ whole genome shotgun (WGS) entry which is preliminary data.</text>
</comment>
<dbReference type="InterPro" id="IPR011528">
    <property type="entry name" value="NERD"/>
</dbReference>
<dbReference type="PROSITE" id="PS50965">
    <property type="entry name" value="NERD"/>
    <property type="match status" value="1"/>
</dbReference>
<feature type="non-terminal residue" evidence="2">
    <location>
        <position position="1"/>
    </location>
</feature>
<dbReference type="Pfam" id="PF08378">
    <property type="entry name" value="NERD"/>
    <property type="match status" value="1"/>
</dbReference>
<gene>
    <name evidence="2" type="ORF">E7Y31_23205</name>
</gene>
<keyword evidence="3" id="KW-1185">Reference proteome</keyword>
<evidence type="ECO:0000259" key="1">
    <source>
        <dbReference type="PROSITE" id="PS50965"/>
    </source>
</evidence>
<feature type="domain" description="NERD" evidence="1">
    <location>
        <begin position="58"/>
        <end position="169"/>
    </location>
</feature>
<dbReference type="OrthoDB" id="5793358at2"/>
<sequence length="217" mass="23604">TPANAEPADLTTYPDDLAGNPPGLAIHTKIAELTPGFWRALANRLLRRPRPETESWRKGLAGEQLVAAELEPLTTRSWRVLHSIPLPRDVDIDHLLIGPGGVFTLNTKNHRGARIWVGDRAATVNGQPYRYVNKSRNEAKRAAVALSDACGFPVAVAGVLVFVEADTLTVEPSLKDVYATHHDLIAEAFEGATGVWQPADVETIYAAARRGHTWHGA</sequence>
<evidence type="ECO:0000313" key="2">
    <source>
        <dbReference type="EMBL" id="THJ25774.1"/>
    </source>
</evidence>